<proteinExistence type="predicted"/>
<dbReference type="Proteomes" id="UP000585474">
    <property type="component" value="Unassembled WGS sequence"/>
</dbReference>
<dbReference type="AlphaFoldDB" id="A0A7J0EZA9"/>
<organism evidence="1 2">
    <name type="scientific">Actinidia rufa</name>
    <dbReference type="NCBI Taxonomy" id="165716"/>
    <lineage>
        <taxon>Eukaryota</taxon>
        <taxon>Viridiplantae</taxon>
        <taxon>Streptophyta</taxon>
        <taxon>Embryophyta</taxon>
        <taxon>Tracheophyta</taxon>
        <taxon>Spermatophyta</taxon>
        <taxon>Magnoliopsida</taxon>
        <taxon>eudicotyledons</taxon>
        <taxon>Gunneridae</taxon>
        <taxon>Pentapetalae</taxon>
        <taxon>asterids</taxon>
        <taxon>Ericales</taxon>
        <taxon>Actinidiaceae</taxon>
        <taxon>Actinidia</taxon>
    </lineage>
</organism>
<protein>
    <submittedName>
        <fullName evidence="1">Uncharacterized protein</fullName>
    </submittedName>
</protein>
<name>A0A7J0EZA9_9ERIC</name>
<reference evidence="1 2" key="1">
    <citation type="submission" date="2019-07" db="EMBL/GenBank/DDBJ databases">
        <title>De Novo Assembly of kiwifruit Actinidia rufa.</title>
        <authorList>
            <person name="Sugita-Konishi S."/>
            <person name="Sato K."/>
            <person name="Mori E."/>
            <person name="Abe Y."/>
            <person name="Kisaki G."/>
            <person name="Hamano K."/>
            <person name="Suezawa K."/>
            <person name="Otani M."/>
            <person name="Fukuda T."/>
            <person name="Manabe T."/>
            <person name="Gomi K."/>
            <person name="Tabuchi M."/>
            <person name="Akimitsu K."/>
            <person name="Kataoka I."/>
        </authorList>
    </citation>
    <scope>NUCLEOTIDE SEQUENCE [LARGE SCALE GENOMIC DNA]</scope>
    <source>
        <strain evidence="2">cv. Fuchu</strain>
    </source>
</reference>
<dbReference type="EMBL" id="BJWL01000008">
    <property type="protein sequence ID" value="GFY91771.1"/>
    <property type="molecule type" value="Genomic_DNA"/>
</dbReference>
<keyword evidence="2" id="KW-1185">Reference proteome</keyword>
<evidence type="ECO:0000313" key="1">
    <source>
        <dbReference type="EMBL" id="GFY91771.1"/>
    </source>
</evidence>
<gene>
    <name evidence="1" type="ORF">Acr_08g0001670</name>
</gene>
<evidence type="ECO:0000313" key="2">
    <source>
        <dbReference type="Proteomes" id="UP000585474"/>
    </source>
</evidence>
<accession>A0A7J0EZA9</accession>
<comment type="caution">
    <text evidence="1">The sequence shown here is derived from an EMBL/GenBank/DDBJ whole genome shotgun (WGS) entry which is preliminary data.</text>
</comment>
<sequence>MIPMHIREQAVTCMARSPLTARVVHFGIESPDSISVEDEEGESHELVSPASRATLSIGYKLEKKRQNESSPVTGSSVTIWSSLSLVENPRWICSSPSHVGSTHQSKFCDGILKFFKLSLTIPSCPELLKRLVVLVDLHIQVIHIFLQLCYGLFHEQEILTNQFTEDVRSTVVAFIFVGDGCTAGGSVLMVVHKRFGIGDNALGLEILSSQIFIELLALEGLELTDGL</sequence>